<dbReference type="Pfam" id="PF21426">
    <property type="entry name" value="GBS104-like_Ig"/>
    <property type="match status" value="1"/>
</dbReference>
<feature type="chain" id="PRO_5046832516" evidence="3">
    <location>
        <begin position="22"/>
        <end position="667"/>
    </location>
</feature>
<dbReference type="SUPFAM" id="SSF53300">
    <property type="entry name" value="vWA-like"/>
    <property type="match status" value="1"/>
</dbReference>
<dbReference type="Gene3D" id="3.40.50.410">
    <property type="entry name" value="von Willebrand factor, type A domain"/>
    <property type="match status" value="1"/>
</dbReference>
<feature type="signal peptide" evidence="3">
    <location>
        <begin position="1"/>
        <end position="21"/>
    </location>
</feature>
<dbReference type="Gene3D" id="2.60.40.2110">
    <property type="match status" value="1"/>
</dbReference>
<keyword evidence="2" id="KW-0472">Membrane</keyword>
<evidence type="ECO:0000256" key="2">
    <source>
        <dbReference type="SAM" id="Phobius"/>
    </source>
</evidence>
<accession>A0ABW1ULR4</accession>
<dbReference type="RefSeq" id="WP_125600305.1">
    <property type="nucleotide sequence ID" value="NZ_JBHSSM010000010.1"/>
</dbReference>
<dbReference type="Proteomes" id="UP001596310">
    <property type="component" value="Unassembled WGS sequence"/>
</dbReference>
<dbReference type="Gene3D" id="2.60.40.1140">
    <property type="entry name" value="Collagen-binding surface protein Cna, B-type domain"/>
    <property type="match status" value="1"/>
</dbReference>
<evidence type="ECO:0000313" key="6">
    <source>
        <dbReference type="Proteomes" id="UP001596310"/>
    </source>
</evidence>
<keyword evidence="3" id="KW-0732">Signal</keyword>
<feature type="region of interest" description="Disordered" evidence="1">
    <location>
        <begin position="592"/>
        <end position="635"/>
    </location>
</feature>
<dbReference type="InterPro" id="IPR049319">
    <property type="entry name" value="GBS104-like_Ig"/>
</dbReference>
<dbReference type="SMART" id="SM00327">
    <property type="entry name" value="VWA"/>
    <property type="match status" value="1"/>
</dbReference>
<feature type="domain" description="VWFA" evidence="4">
    <location>
        <begin position="118"/>
        <end position="358"/>
    </location>
</feature>
<dbReference type="PROSITE" id="PS50234">
    <property type="entry name" value="VWFA"/>
    <property type="match status" value="1"/>
</dbReference>
<feature type="transmembrane region" description="Helical" evidence="2">
    <location>
        <begin position="643"/>
        <end position="662"/>
    </location>
</feature>
<evidence type="ECO:0000313" key="5">
    <source>
        <dbReference type="EMBL" id="MFC6314598.1"/>
    </source>
</evidence>
<keyword evidence="2" id="KW-0812">Transmembrane</keyword>
<organism evidence="5 6">
    <name type="scientific">Lapidilactobacillus achengensis</name>
    <dbReference type="NCBI Taxonomy" id="2486000"/>
    <lineage>
        <taxon>Bacteria</taxon>
        <taxon>Bacillati</taxon>
        <taxon>Bacillota</taxon>
        <taxon>Bacilli</taxon>
        <taxon>Lactobacillales</taxon>
        <taxon>Lactobacillaceae</taxon>
        <taxon>Lapidilactobacillus</taxon>
    </lineage>
</organism>
<dbReference type="SUPFAM" id="SSF49478">
    <property type="entry name" value="Cna protein B-type domain"/>
    <property type="match status" value="1"/>
</dbReference>
<comment type="caution">
    <text evidence="5">The sequence shown here is derived from an EMBL/GenBank/DDBJ whole genome shotgun (WGS) entry which is preliminary data.</text>
</comment>
<evidence type="ECO:0000256" key="3">
    <source>
        <dbReference type="SAM" id="SignalP"/>
    </source>
</evidence>
<dbReference type="InterPro" id="IPR036465">
    <property type="entry name" value="vWFA_dom_sf"/>
</dbReference>
<feature type="compositionally biased region" description="Basic and acidic residues" evidence="1">
    <location>
        <begin position="600"/>
        <end position="610"/>
    </location>
</feature>
<dbReference type="InterPro" id="IPR002035">
    <property type="entry name" value="VWF_A"/>
</dbReference>
<evidence type="ECO:0000256" key="1">
    <source>
        <dbReference type="SAM" id="MobiDB-lite"/>
    </source>
</evidence>
<proteinExistence type="predicted"/>
<dbReference type="CDD" id="cd00222">
    <property type="entry name" value="CollagenBindB"/>
    <property type="match status" value="1"/>
</dbReference>
<dbReference type="Pfam" id="PF05738">
    <property type="entry name" value="Cna_B"/>
    <property type="match status" value="1"/>
</dbReference>
<gene>
    <name evidence="5" type="ORF">ACFQHW_03335</name>
</gene>
<reference evidence="6" key="1">
    <citation type="journal article" date="2019" name="Int. J. Syst. Evol. Microbiol.">
        <title>The Global Catalogue of Microorganisms (GCM) 10K type strain sequencing project: providing services to taxonomists for standard genome sequencing and annotation.</title>
        <authorList>
            <consortium name="The Broad Institute Genomics Platform"/>
            <consortium name="The Broad Institute Genome Sequencing Center for Infectious Disease"/>
            <person name="Wu L."/>
            <person name="Ma J."/>
        </authorList>
    </citation>
    <scope>NUCLEOTIDE SEQUENCE [LARGE SCALE GENOMIC DNA]</scope>
    <source>
        <strain evidence="6">CCM 8897</strain>
    </source>
</reference>
<sequence length="667" mass="71427">MKKIVRNLLLAGLLLVGVASGAQVQRAAAATTIGAFGYDQNNGTTLNDGEADLDHSGADTWNYNGGDAEHFTAYNRDGVTVQPAASVKKSVKETSTQGLFDVSLAIRGNSQVVNTPVDIAIVMDYSSTMKGDKQATAIAGVNDFIDGLAPYFAKGEVRLAIVSYNREVQSTGFHTGTGAKAAIDAFLKAPGLTATSGTFMQAGLLRGQQLLQDDRAAGNARTCVLIHVGDGKANRAYTMNERGATVPGVNIVASSAYPDTPLANYPTGTILPLIASYISSGESKSPKELIEGTTPEIVQNTMGTILDVRDHSGFETYSIGVQPEKQGDYLDRNIAAKPDRYREIDENLSDLSEALDSISAQIDDTIPNGTVVDPMGSGLLLASDFSQPNGSWSLTGQVKNASGNWVAESNQLLTDSVAVSAANGQIKMTGIELGANEQLTLTYQVRIDTETNDFKPETWLLTNGRTTLDPTSEGQEQFDFPIPSVKAPGVKLSLIKLWQDQNNHLGQRPDQVQVHLTRGVTTAQTAWTTSAPLTLTAADQWQKTISQVSLTDGTDVYLPKFNNHGEDFVYSMTEATKLPDYQTSVQTKGNTITLTNTQAAKDKDKDKDDHDTDDDQELTSDGKRPGQAGKLPQAGESQMPANLLVSGVLLLALVIWGIVSLIRHKRK</sequence>
<name>A0ABW1ULR4_9LACO</name>
<dbReference type="InterPro" id="IPR008454">
    <property type="entry name" value="Collagen-bd_Cna-like_B-typ_dom"/>
</dbReference>
<keyword evidence="2" id="KW-1133">Transmembrane helix</keyword>
<evidence type="ECO:0000259" key="4">
    <source>
        <dbReference type="PROSITE" id="PS50234"/>
    </source>
</evidence>
<protein>
    <submittedName>
        <fullName evidence="5">Cna B-type domain-containing protein</fullName>
    </submittedName>
</protein>
<dbReference type="EMBL" id="JBHSSM010000010">
    <property type="protein sequence ID" value="MFC6314598.1"/>
    <property type="molecule type" value="Genomic_DNA"/>
</dbReference>
<dbReference type="CDD" id="cd00198">
    <property type="entry name" value="vWFA"/>
    <property type="match status" value="1"/>
</dbReference>
<keyword evidence="6" id="KW-1185">Reference proteome</keyword>